<evidence type="ECO:0000256" key="1">
    <source>
        <dbReference type="ARBA" id="ARBA00004479"/>
    </source>
</evidence>
<organism evidence="11 12">
    <name type="scientific">Thelephora terrestris</name>
    <dbReference type="NCBI Taxonomy" id="56493"/>
    <lineage>
        <taxon>Eukaryota</taxon>
        <taxon>Fungi</taxon>
        <taxon>Dikarya</taxon>
        <taxon>Basidiomycota</taxon>
        <taxon>Agaricomycotina</taxon>
        <taxon>Agaricomycetes</taxon>
        <taxon>Thelephorales</taxon>
        <taxon>Thelephoraceae</taxon>
        <taxon>Thelephora</taxon>
    </lineage>
</organism>
<dbReference type="Gene3D" id="2.130.10.130">
    <property type="entry name" value="Integrin alpha, N-terminal"/>
    <property type="match status" value="1"/>
</dbReference>
<keyword evidence="6 8" id="KW-0472">Membrane</keyword>
<evidence type="ECO:0000256" key="5">
    <source>
        <dbReference type="ARBA" id="ARBA00022989"/>
    </source>
</evidence>
<dbReference type="GO" id="GO:0005886">
    <property type="term" value="C:plasma membrane"/>
    <property type="evidence" value="ECO:0007669"/>
    <property type="project" value="TreeGrafter"/>
</dbReference>
<sequence>MRVRLSSLNLLSTWLWLPLTFAMWPFPPKRFKGNALLGAGSLGLDTDGRVVALGDFNGDQFLDMVSVGSDQQTLTIHLWDHERFIYRTSTVLKHNQLIVNVVPGDFTQSGRLDLLVMSQSPSSNGQLDLSLYRAADGGGLETTPISLPPSSESQPIPFDSTGDLRIDLLGISPSPHDQESFSVWKNVWNASQPNSIVYELTRTTMEGLQCKPSNPHSHAVVDLDGDCLADVILICDDGNTGGKVFQIWINQKDSGFKLQQSGKLPAGTQSISFADVDRDGTIDMVFATCSSVSRSTGLGNDCYVNIAYNKQLPLCASTTSPRFRNDRRICRAPEELCIGDPNFTFDLSEGPGNNAFVRVSIEELVPTPGGSTPQLLVLDTTYDPPLPVPLKIGDLNLDGFVDIVPIIATQPPGGRSKLAKTPKILGSVACRKGVAGCGPDGKGRRGWSVLGRDNNILEEFLDARGVVLVDIDEDGTLDILVQRTGEQGQGNVMFVQNNFYYDAFFLKAIVLNGGCPSGWCSTANGSRFHPFGVSYSGATYKYTVLDTTGKRAAAAVAQLPQTAYQSLLTPYSFIGLGRTNNYIENFFVGSTKHHDEHFINMEGVVPNSKVVIVPPADDSQRTEWRKELYLRPGEWIPLVTLTVVIATVLLASIVLVLHLNEKREDERERRKVSHHINFDAL</sequence>
<dbReference type="Pfam" id="PF13517">
    <property type="entry name" value="FG-GAP_3"/>
    <property type="match status" value="2"/>
</dbReference>
<comment type="similarity">
    <text evidence="2">Belongs to the TIP family.</text>
</comment>
<keyword evidence="3 8" id="KW-0812">Transmembrane</keyword>
<keyword evidence="7" id="KW-0325">Glycoprotein</keyword>
<dbReference type="InterPro" id="IPR057089">
    <property type="entry name" value="C2_TIP"/>
</dbReference>
<evidence type="ECO:0000256" key="9">
    <source>
        <dbReference type="SAM" id="SignalP"/>
    </source>
</evidence>
<feature type="chain" id="PRO_5040419976" evidence="9">
    <location>
        <begin position="23"/>
        <end position="681"/>
    </location>
</feature>
<evidence type="ECO:0000259" key="10">
    <source>
        <dbReference type="Pfam" id="PF23122"/>
    </source>
</evidence>
<dbReference type="OrthoDB" id="10022113at2759"/>
<feature type="transmembrane region" description="Helical" evidence="8">
    <location>
        <begin position="635"/>
        <end position="659"/>
    </location>
</feature>
<evidence type="ECO:0000256" key="3">
    <source>
        <dbReference type="ARBA" id="ARBA00022692"/>
    </source>
</evidence>
<proteinExistence type="inferred from homology"/>
<evidence type="ECO:0000256" key="8">
    <source>
        <dbReference type="SAM" id="Phobius"/>
    </source>
</evidence>
<comment type="subcellular location">
    <subcellularLocation>
        <location evidence="1">Membrane</location>
        <topology evidence="1">Single-pass type I membrane protein</topology>
    </subcellularLocation>
</comment>
<evidence type="ECO:0000256" key="7">
    <source>
        <dbReference type="ARBA" id="ARBA00023180"/>
    </source>
</evidence>
<evidence type="ECO:0000256" key="4">
    <source>
        <dbReference type="ARBA" id="ARBA00022729"/>
    </source>
</evidence>
<accession>A0A9P6LBS6</accession>
<dbReference type="Pfam" id="PF23122">
    <property type="entry name" value="C2_ITFG1"/>
    <property type="match status" value="1"/>
</dbReference>
<feature type="signal peptide" evidence="9">
    <location>
        <begin position="1"/>
        <end position="22"/>
    </location>
</feature>
<evidence type="ECO:0000256" key="6">
    <source>
        <dbReference type="ARBA" id="ARBA00023136"/>
    </source>
</evidence>
<evidence type="ECO:0000313" key="11">
    <source>
        <dbReference type="EMBL" id="KAF9792690.1"/>
    </source>
</evidence>
<dbReference type="InterPro" id="IPR024881">
    <property type="entry name" value="Tip"/>
</dbReference>
<gene>
    <name evidence="11" type="ORF">BJ322DRAFT_67107</name>
</gene>
<evidence type="ECO:0000313" key="12">
    <source>
        <dbReference type="Proteomes" id="UP000736335"/>
    </source>
</evidence>
<feature type="domain" description="T-cell immunomodulatory protein TIP C2" evidence="10">
    <location>
        <begin position="530"/>
        <end position="629"/>
    </location>
</feature>
<evidence type="ECO:0000256" key="2">
    <source>
        <dbReference type="ARBA" id="ARBA00006496"/>
    </source>
</evidence>
<comment type="caution">
    <text evidence="11">The sequence shown here is derived from an EMBL/GenBank/DDBJ whole genome shotgun (WGS) entry which is preliminary data.</text>
</comment>
<dbReference type="EMBL" id="WIUZ02000001">
    <property type="protein sequence ID" value="KAF9792690.1"/>
    <property type="molecule type" value="Genomic_DNA"/>
</dbReference>
<name>A0A9P6LBS6_9AGAM</name>
<reference evidence="11" key="2">
    <citation type="submission" date="2020-11" db="EMBL/GenBank/DDBJ databases">
        <authorList>
            <consortium name="DOE Joint Genome Institute"/>
            <person name="Kuo A."/>
            <person name="Miyauchi S."/>
            <person name="Kiss E."/>
            <person name="Drula E."/>
            <person name="Kohler A."/>
            <person name="Sanchez-Garcia M."/>
            <person name="Andreopoulos B."/>
            <person name="Barry K.W."/>
            <person name="Bonito G."/>
            <person name="Buee M."/>
            <person name="Carver A."/>
            <person name="Chen C."/>
            <person name="Cichocki N."/>
            <person name="Clum A."/>
            <person name="Culley D."/>
            <person name="Crous P.W."/>
            <person name="Fauchery L."/>
            <person name="Girlanda M."/>
            <person name="Hayes R."/>
            <person name="Keri Z."/>
            <person name="Labutti K."/>
            <person name="Lipzen A."/>
            <person name="Lombard V."/>
            <person name="Magnuson J."/>
            <person name="Maillard F."/>
            <person name="Morin E."/>
            <person name="Murat C."/>
            <person name="Nolan M."/>
            <person name="Ohm R."/>
            <person name="Pangilinan J."/>
            <person name="Pereira M."/>
            <person name="Perotto S."/>
            <person name="Peter M."/>
            <person name="Riley R."/>
            <person name="Sitrit Y."/>
            <person name="Stielow B."/>
            <person name="Szollosi G."/>
            <person name="Zifcakova L."/>
            <person name="Stursova M."/>
            <person name="Spatafora J.W."/>
            <person name="Tedersoo L."/>
            <person name="Vaario L.-M."/>
            <person name="Yamada A."/>
            <person name="Yan M."/>
            <person name="Wang P."/>
            <person name="Xu J."/>
            <person name="Bruns T."/>
            <person name="Baldrian P."/>
            <person name="Vilgalys R."/>
            <person name="Henrissat B."/>
            <person name="Grigoriev I.V."/>
            <person name="Hibbett D."/>
            <person name="Nagy L.G."/>
            <person name="Martin F.M."/>
        </authorList>
    </citation>
    <scope>NUCLEOTIDE SEQUENCE</scope>
    <source>
        <strain evidence="11">UH-Tt-Lm1</strain>
    </source>
</reference>
<dbReference type="AlphaFoldDB" id="A0A9P6LBS6"/>
<keyword evidence="5 8" id="KW-1133">Transmembrane helix</keyword>
<reference evidence="11" key="1">
    <citation type="journal article" date="2020" name="Nat. Commun.">
        <title>Large-scale genome sequencing of mycorrhizal fungi provides insights into the early evolution of symbiotic traits.</title>
        <authorList>
            <person name="Miyauchi S."/>
            <person name="Kiss E."/>
            <person name="Kuo A."/>
            <person name="Drula E."/>
            <person name="Kohler A."/>
            <person name="Sanchez-Garcia M."/>
            <person name="Morin E."/>
            <person name="Andreopoulos B."/>
            <person name="Barry K.W."/>
            <person name="Bonito G."/>
            <person name="Buee M."/>
            <person name="Carver A."/>
            <person name="Chen C."/>
            <person name="Cichocki N."/>
            <person name="Clum A."/>
            <person name="Culley D."/>
            <person name="Crous P.W."/>
            <person name="Fauchery L."/>
            <person name="Girlanda M."/>
            <person name="Hayes R.D."/>
            <person name="Keri Z."/>
            <person name="LaButti K."/>
            <person name="Lipzen A."/>
            <person name="Lombard V."/>
            <person name="Magnuson J."/>
            <person name="Maillard F."/>
            <person name="Murat C."/>
            <person name="Nolan M."/>
            <person name="Ohm R.A."/>
            <person name="Pangilinan J."/>
            <person name="Pereira M.F."/>
            <person name="Perotto S."/>
            <person name="Peter M."/>
            <person name="Pfister S."/>
            <person name="Riley R."/>
            <person name="Sitrit Y."/>
            <person name="Stielow J.B."/>
            <person name="Szollosi G."/>
            <person name="Zifcakova L."/>
            <person name="Stursova M."/>
            <person name="Spatafora J.W."/>
            <person name="Tedersoo L."/>
            <person name="Vaario L.M."/>
            <person name="Yamada A."/>
            <person name="Yan M."/>
            <person name="Wang P."/>
            <person name="Xu J."/>
            <person name="Bruns T."/>
            <person name="Baldrian P."/>
            <person name="Vilgalys R."/>
            <person name="Dunand C."/>
            <person name="Henrissat B."/>
            <person name="Grigoriev I.V."/>
            <person name="Hibbett D."/>
            <person name="Nagy L.G."/>
            <person name="Martin F.M."/>
        </authorList>
    </citation>
    <scope>NUCLEOTIDE SEQUENCE</scope>
    <source>
        <strain evidence="11">UH-Tt-Lm1</strain>
    </source>
</reference>
<dbReference type="PANTHER" id="PTHR13412">
    <property type="entry name" value="T-CELL IMMUNOMODULATORY PROTEIN HOMOLOG"/>
    <property type="match status" value="1"/>
</dbReference>
<dbReference type="InterPro" id="IPR013517">
    <property type="entry name" value="FG-GAP"/>
</dbReference>
<dbReference type="PANTHER" id="PTHR13412:SF0">
    <property type="entry name" value="T-CELL IMMUNOMODULATORY PROTEIN"/>
    <property type="match status" value="1"/>
</dbReference>
<dbReference type="InterPro" id="IPR028994">
    <property type="entry name" value="Integrin_alpha_N"/>
</dbReference>
<protein>
    <submittedName>
        <fullName evidence="11">Integrin alpha N-terminal domain-containing protein</fullName>
    </submittedName>
</protein>
<keyword evidence="12" id="KW-1185">Reference proteome</keyword>
<dbReference type="GO" id="GO:0007229">
    <property type="term" value="P:integrin-mediated signaling pathway"/>
    <property type="evidence" value="ECO:0007669"/>
    <property type="project" value="UniProtKB-KW"/>
</dbReference>
<dbReference type="SUPFAM" id="SSF69318">
    <property type="entry name" value="Integrin alpha N-terminal domain"/>
    <property type="match status" value="1"/>
</dbReference>
<keyword evidence="11" id="KW-0401">Integrin</keyword>
<keyword evidence="4 9" id="KW-0732">Signal</keyword>
<dbReference type="Proteomes" id="UP000736335">
    <property type="component" value="Unassembled WGS sequence"/>
</dbReference>